<keyword evidence="2" id="KW-1133">Transmembrane helix</keyword>
<comment type="caution">
    <text evidence="3">The sequence shown here is derived from an EMBL/GenBank/DDBJ whole genome shotgun (WGS) entry which is preliminary data.</text>
</comment>
<evidence type="ECO:0000313" key="4">
    <source>
        <dbReference type="Proteomes" id="UP000886998"/>
    </source>
</evidence>
<name>A0A8X6IC23_9ARAC</name>
<keyword evidence="2" id="KW-0472">Membrane</keyword>
<feature type="compositionally biased region" description="Basic and acidic residues" evidence="1">
    <location>
        <begin position="65"/>
        <end position="75"/>
    </location>
</feature>
<proteinExistence type="predicted"/>
<dbReference type="AlphaFoldDB" id="A0A8X6IC23"/>
<evidence type="ECO:0000313" key="3">
    <source>
        <dbReference type="EMBL" id="GFS38895.1"/>
    </source>
</evidence>
<evidence type="ECO:0000256" key="2">
    <source>
        <dbReference type="SAM" id="Phobius"/>
    </source>
</evidence>
<keyword evidence="4" id="KW-1185">Reference proteome</keyword>
<reference evidence="3" key="1">
    <citation type="submission" date="2020-08" db="EMBL/GenBank/DDBJ databases">
        <title>Multicomponent nature underlies the extraordinary mechanical properties of spider dragline silk.</title>
        <authorList>
            <person name="Kono N."/>
            <person name="Nakamura H."/>
            <person name="Mori M."/>
            <person name="Yoshida Y."/>
            <person name="Ohtoshi R."/>
            <person name="Malay A.D."/>
            <person name="Moran D.A.P."/>
            <person name="Tomita M."/>
            <person name="Numata K."/>
            <person name="Arakawa K."/>
        </authorList>
    </citation>
    <scope>NUCLEOTIDE SEQUENCE</scope>
</reference>
<accession>A0A8X6IC23</accession>
<protein>
    <submittedName>
        <fullName evidence="3">Uncharacterized protein</fullName>
    </submittedName>
</protein>
<dbReference type="Proteomes" id="UP000886998">
    <property type="component" value="Unassembled WGS sequence"/>
</dbReference>
<gene>
    <name evidence="3" type="ORF">TNIN_366731</name>
</gene>
<dbReference type="EMBL" id="BMAV01025152">
    <property type="protein sequence ID" value="GFS38895.1"/>
    <property type="molecule type" value="Genomic_DNA"/>
</dbReference>
<feature type="region of interest" description="Disordered" evidence="1">
    <location>
        <begin position="54"/>
        <end position="75"/>
    </location>
</feature>
<organism evidence="3 4">
    <name type="scientific">Trichonephila inaurata madagascariensis</name>
    <dbReference type="NCBI Taxonomy" id="2747483"/>
    <lineage>
        <taxon>Eukaryota</taxon>
        <taxon>Metazoa</taxon>
        <taxon>Ecdysozoa</taxon>
        <taxon>Arthropoda</taxon>
        <taxon>Chelicerata</taxon>
        <taxon>Arachnida</taxon>
        <taxon>Araneae</taxon>
        <taxon>Araneomorphae</taxon>
        <taxon>Entelegynae</taxon>
        <taxon>Araneoidea</taxon>
        <taxon>Nephilidae</taxon>
        <taxon>Trichonephila</taxon>
        <taxon>Trichonephila inaurata</taxon>
    </lineage>
</organism>
<keyword evidence="2" id="KW-0812">Transmembrane</keyword>
<sequence length="75" mass="8741">MLPPKSTGLSWPLAPWRSIICIYELFVFFYFIAGESEVIIEELKERSGGKFLRTPRPSSMKKKSKLDCDYDKTYT</sequence>
<evidence type="ECO:0000256" key="1">
    <source>
        <dbReference type="SAM" id="MobiDB-lite"/>
    </source>
</evidence>
<feature type="transmembrane region" description="Helical" evidence="2">
    <location>
        <begin position="14"/>
        <end position="33"/>
    </location>
</feature>